<evidence type="ECO:0000313" key="1">
    <source>
        <dbReference type="EMBL" id="GIY59403.1"/>
    </source>
</evidence>
<name>A0AAV4UNQ6_9ARAC</name>
<sequence>MGTRFHILEEQPGNFPETISTSKEKPNRVEQIDGCLEHTIRGSSMPVTVIGRSTKFRRSPRPNGVFRANKKGGAVSGGMSHLLLGWPSLHDK</sequence>
<gene>
    <name evidence="1" type="ORF">CDAR_609331</name>
</gene>
<keyword evidence="2" id="KW-1185">Reference proteome</keyword>
<dbReference type="AlphaFoldDB" id="A0AAV4UNQ6"/>
<evidence type="ECO:0000313" key="2">
    <source>
        <dbReference type="Proteomes" id="UP001054837"/>
    </source>
</evidence>
<reference evidence="1 2" key="1">
    <citation type="submission" date="2021-06" db="EMBL/GenBank/DDBJ databases">
        <title>Caerostris darwini draft genome.</title>
        <authorList>
            <person name="Kono N."/>
            <person name="Arakawa K."/>
        </authorList>
    </citation>
    <scope>NUCLEOTIDE SEQUENCE [LARGE SCALE GENOMIC DNA]</scope>
</reference>
<dbReference type="EMBL" id="BPLQ01011648">
    <property type="protein sequence ID" value="GIY59403.1"/>
    <property type="molecule type" value="Genomic_DNA"/>
</dbReference>
<dbReference type="Proteomes" id="UP001054837">
    <property type="component" value="Unassembled WGS sequence"/>
</dbReference>
<proteinExistence type="predicted"/>
<organism evidence="1 2">
    <name type="scientific">Caerostris darwini</name>
    <dbReference type="NCBI Taxonomy" id="1538125"/>
    <lineage>
        <taxon>Eukaryota</taxon>
        <taxon>Metazoa</taxon>
        <taxon>Ecdysozoa</taxon>
        <taxon>Arthropoda</taxon>
        <taxon>Chelicerata</taxon>
        <taxon>Arachnida</taxon>
        <taxon>Araneae</taxon>
        <taxon>Araneomorphae</taxon>
        <taxon>Entelegynae</taxon>
        <taxon>Araneoidea</taxon>
        <taxon>Araneidae</taxon>
        <taxon>Caerostris</taxon>
    </lineage>
</organism>
<comment type="caution">
    <text evidence="1">The sequence shown here is derived from an EMBL/GenBank/DDBJ whole genome shotgun (WGS) entry which is preliminary data.</text>
</comment>
<accession>A0AAV4UNQ6</accession>
<protein>
    <submittedName>
        <fullName evidence="1">Uncharacterized protein</fullName>
    </submittedName>
</protein>